<dbReference type="PRINTS" id="PR00081">
    <property type="entry name" value="GDHRDH"/>
</dbReference>
<protein>
    <recommendedName>
        <fullName evidence="6">NAD(P)-binding protein</fullName>
    </recommendedName>
</protein>
<dbReference type="InterPro" id="IPR036291">
    <property type="entry name" value="NAD(P)-bd_dom_sf"/>
</dbReference>
<evidence type="ECO:0000256" key="2">
    <source>
        <dbReference type="ARBA" id="ARBA00022857"/>
    </source>
</evidence>
<evidence type="ECO:0000313" key="4">
    <source>
        <dbReference type="EMBL" id="KAF5368340.1"/>
    </source>
</evidence>
<dbReference type="PANTHER" id="PTHR43669:SF11">
    <property type="entry name" value="SHORT-CHAIN DEHYDROGENASE_OXIDOREDUCTASE"/>
    <property type="match status" value="1"/>
</dbReference>
<comment type="caution">
    <text evidence="4">The sequence shown here is derived from an EMBL/GenBank/DDBJ whole genome shotgun (WGS) entry which is preliminary data.</text>
</comment>
<dbReference type="PROSITE" id="PS00061">
    <property type="entry name" value="ADH_SHORT"/>
    <property type="match status" value="1"/>
</dbReference>
<gene>
    <name evidence="4" type="ORF">D9758_002422</name>
</gene>
<dbReference type="SUPFAM" id="SSF51735">
    <property type="entry name" value="NAD(P)-binding Rossmann-fold domains"/>
    <property type="match status" value="1"/>
</dbReference>
<evidence type="ECO:0000256" key="3">
    <source>
        <dbReference type="ARBA" id="ARBA00023002"/>
    </source>
</evidence>
<name>A0A8H5GPC2_9AGAR</name>
<dbReference type="EMBL" id="JAACJM010000015">
    <property type="protein sequence ID" value="KAF5368340.1"/>
    <property type="molecule type" value="Genomic_DNA"/>
</dbReference>
<accession>A0A8H5GPC2</accession>
<comment type="similarity">
    <text evidence="1">Belongs to the short-chain dehydrogenases/reductases (SDR) family.</text>
</comment>
<dbReference type="PANTHER" id="PTHR43669">
    <property type="entry name" value="5-KETO-D-GLUCONATE 5-REDUCTASE"/>
    <property type="match status" value="1"/>
</dbReference>
<dbReference type="OrthoDB" id="37659at2759"/>
<evidence type="ECO:0008006" key="6">
    <source>
        <dbReference type="Google" id="ProtNLM"/>
    </source>
</evidence>
<dbReference type="AlphaFoldDB" id="A0A8H5GPC2"/>
<evidence type="ECO:0000256" key="1">
    <source>
        <dbReference type="ARBA" id="ARBA00006484"/>
    </source>
</evidence>
<keyword evidence="5" id="KW-1185">Reference proteome</keyword>
<dbReference type="Proteomes" id="UP000559256">
    <property type="component" value="Unassembled WGS sequence"/>
</dbReference>
<sequence>MPTILDSKCVLVTGATSGIGRALALEIAKLPSNPKVIGSGRRQERLDELSQAGIEGMQLDLNADRETLKTFVENLVNKNPELDTAVLCAGIQRQHKFKEGIDLDTTHDPSNPTAISLEWNVNYLSAVTIITYLLPHFLKLTAAGRPCSIIVVTSGIGIITVPMVPNYCATKSALHSFTTALRAQVKDANVHVAEIIPPLVESELHDAQGTTERLSKIWMPLDEFTRNVMNGLKNGDPVIAVGSAKGNYERFELPKEEILANFVKVMHKQVQEEK</sequence>
<keyword evidence="3" id="KW-0560">Oxidoreductase</keyword>
<dbReference type="InterPro" id="IPR002347">
    <property type="entry name" value="SDR_fam"/>
</dbReference>
<evidence type="ECO:0000313" key="5">
    <source>
        <dbReference type="Proteomes" id="UP000559256"/>
    </source>
</evidence>
<dbReference type="Gene3D" id="3.40.50.720">
    <property type="entry name" value="NAD(P)-binding Rossmann-like Domain"/>
    <property type="match status" value="1"/>
</dbReference>
<dbReference type="Pfam" id="PF00106">
    <property type="entry name" value="adh_short"/>
    <property type="match status" value="1"/>
</dbReference>
<proteinExistence type="inferred from homology"/>
<dbReference type="InterPro" id="IPR020904">
    <property type="entry name" value="Sc_DH/Rdtase_CS"/>
</dbReference>
<reference evidence="4 5" key="1">
    <citation type="journal article" date="2020" name="ISME J.">
        <title>Uncovering the hidden diversity of litter-decomposition mechanisms in mushroom-forming fungi.</title>
        <authorList>
            <person name="Floudas D."/>
            <person name="Bentzer J."/>
            <person name="Ahren D."/>
            <person name="Johansson T."/>
            <person name="Persson P."/>
            <person name="Tunlid A."/>
        </authorList>
    </citation>
    <scope>NUCLEOTIDE SEQUENCE [LARGE SCALE GENOMIC DNA]</scope>
    <source>
        <strain evidence="4 5">CBS 291.85</strain>
    </source>
</reference>
<keyword evidence="2" id="KW-0521">NADP</keyword>
<organism evidence="4 5">
    <name type="scientific">Tetrapyrgos nigripes</name>
    <dbReference type="NCBI Taxonomy" id="182062"/>
    <lineage>
        <taxon>Eukaryota</taxon>
        <taxon>Fungi</taxon>
        <taxon>Dikarya</taxon>
        <taxon>Basidiomycota</taxon>
        <taxon>Agaricomycotina</taxon>
        <taxon>Agaricomycetes</taxon>
        <taxon>Agaricomycetidae</taxon>
        <taxon>Agaricales</taxon>
        <taxon>Marasmiineae</taxon>
        <taxon>Marasmiaceae</taxon>
        <taxon>Tetrapyrgos</taxon>
    </lineage>
</organism>
<dbReference type="GO" id="GO:0016491">
    <property type="term" value="F:oxidoreductase activity"/>
    <property type="evidence" value="ECO:0007669"/>
    <property type="project" value="UniProtKB-KW"/>
</dbReference>